<reference evidence="1" key="1">
    <citation type="submission" date="2018-05" db="EMBL/GenBank/DDBJ databases">
        <authorList>
            <person name="Lanie J.A."/>
            <person name="Ng W.-L."/>
            <person name="Kazmierczak K.M."/>
            <person name="Andrzejewski T.M."/>
            <person name="Davidsen T.M."/>
            <person name="Wayne K.J."/>
            <person name="Tettelin H."/>
            <person name="Glass J.I."/>
            <person name="Rusch D."/>
            <person name="Podicherti R."/>
            <person name="Tsui H.-C.T."/>
            <person name="Winkler M.E."/>
        </authorList>
    </citation>
    <scope>NUCLEOTIDE SEQUENCE</scope>
</reference>
<evidence type="ECO:0008006" key="2">
    <source>
        <dbReference type="Google" id="ProtNLM"/>
    </source>
</evidence>
<dbReference type="AlphaFoldDB" id="A0A382VRI2"/>
<organism evidence="1">
    <name type="scientific">marine metagenome</name>
    <dbReference type="NCBI Taxonomy" id="408172"/>
    <lineage>
        <taxon>unclassified sequences</taxon>
        <taxon>metagenomes</taxon>
        <taxon>ecological metagenomes</taxon>
    </lineage>
</organism>
<dbReference type="Gene3D" id="2.130.10.10">
    <property type="entry name" value="YVTN repeat-like/Quinoprotein amine dehydrogenase"/>
    <property type="match status" value="1"/>
</dbReference>
<dbReference type="EMBL" id="UINC01154066">
    <property type="protein sequence ID" value="SVD49139.1"/>
    <property type="molecule type" value="Genomic_DNA"/>
</dbReference>
<dbReference type="SUPFAM" id="SSF63829">
    <property type="entry name" value="Calcium-dependent phosphotriesterase"/>
    <property type="match status" value="1"/>
</dbReference>
<gene>
    <name evidence="1" type="ORF">METZ01_LOCUS401993</name>
</gene>
<sequence>MSEFKTEDLGHGFQHHGVASPISNHRGTVATVDGEGRNVVLLWLFDHRGGYALLMIDAETGESEEFPMPFPQKGDCPFTSILSSSNRFYTHFNEYFTEFDPEKRSFTFSDQTVPRMAMGMTEDDDGGIWAVSSPDSGVMRYDPESGQFRDFGHVYKQNWPQYQRHVAADDAGWLYFAVGSTACQIIAVDPDSGEARPVLAEEERRQGSSYVYRDLDGKVYGLAVSPATDDGWYRFHRGEWQKIGADHQKR</sequence>
<evidence type="ECO:0000313" key="1">
    <source>
        <dbReference type="EMBL" id="SVD49139.1"/>
    </source>
</evidence>
<proteinExistence type="predicted"/>
<name>A0A382VRI2_9ZZZZ</name>
<protein>
    <recommendedName>
        <fullName evidence="2">SMP-30/Gluconolactonase/LRE-like region domain-containing protein</fullName>
    </recommendedName>
</protein>
<feature type="non-terminal residue" evidence="1">
    <location>
        <position position="250"/>
    </location>
</feature>
<accession>A0A382VRI2</accession>
<dbReference type="InterPro" id="IPR015943">
    <property type="entry name" value="WD40/YVTN_repeat-like_dom_sf"/>
</dbReference>